<keyword evidence="3 6" id="KW-1133">Transmembrane helix</keyword>
<evidence type="ECO:0000256" key="4">
    <source>
        <dbReference type="ARBA" id="ARBA00023136"/>
    </source>
</evidence>
<dbReference type="EMBL" id="WJEC01000011">
    <property type="protein sequence ID" value="KAF7487195.1"/>
    <property type="molecule type" value="Genomic_DNA"/>
</dbReference>
<evidence type="ECO:0000313" key="10">
    <source>
        <dbReference type="Proteomes" id="UP000335636"/>
    </source>
</evidence>
<keyword evidence="2 6" id="KW-0812">Transmembrane</keyword>
<reference evidence="8" key="2">
    <citation type="submission" date="2020-08" db="EMBL/GenBank/DDBJ databases">
        <authorList>
            <person name="Shumante A."/>
            <person name="Zimin A.V."/>
            <person name="Puiu D."/>
            <person name="Salzberg S.L."/>
        </authorList>
    </citation>
    <scope>NUCLEOTIDE SEQUENCE</scope>
    <source>
        <strain evidence="8">WC2-LM</strain>
        <tissue evidence="8">Liver</tissue>
    </source>
</reference>
<protein>
    <recommendedName>
        <fullName evidence="7">G-protein coupled receptors family 1 profile domain-containing protein</fullName>
    </recommendedName>
</protein>
<dbReference type="GO" id="GO:0016020">
    <property type="term" value="C:membrane"/>
    <property type="evidence" value="ECO:0007669"/>
    <property type="project" value="UniProtKB-SubCell"/>
</dbReference>
<comment type="subcellular location">
    <subcellularLocation>
        <location evidence="1">Membrane</location>
        <topology evidence="1">Multi-pass membrane protein</topology>
    </subcellularLocation>
</comment>
<proteinExistence type="predicted"/>
<evidence type="ECO:0000313" key="8">
    <source>
        <dbReference type="EMBL" id="KAF7487195.1"/>
    </source>
</evidence>
<evidence type="ECO:0000256" key="5">
    <source>
        <dbReference type="ARBA" id="ARBA00023170"/>
    </source>
</evidence>
<evidence type="ECO:0000256" key="2">
    <source>
        <dbReference type="ARBA" id="ARBA00022692"/>
    </source>
</evidence>
<dbReference type="Gene3D" id="1.20.1070.10">
    <property type="entry name" value="Rhodopsin 7-helix transmembrane proteins"/>
    <property type="match status" value="1"/>
</dbReference>
<dbReference type="GO" id="GO:0004930">
    <property type="term" value="F:G protein-coupled receptor activity"/>
    <property type="evidence" value="ECO:0007669"/>
    <property type="project" value="InterPro"/>
</dbReference>
<dbReference type="Proteomes" id="UP000662637">
    <property type="component" value="Unassembled WGS sequence"/>
</dbReference>
<dbReference type="Proteomes" id="UP000335636">
    <property type="component" value="Unassembled WGS sequence"/>
</dbReference>
<reference evidence="9 10" key="1">
    <citation type="submission" date="2019-04" db="EMBL/GenBank/DDBJ databases">
        <authorList>
            <person name="Alioto T."/>
            <person name="Alioto T."/>
        </authorList>
    </citation>
    <scope>NUCLEOTIDE SEQUENCE [LARGE SCALE GENOMIC DNA]</scope>
</reference>
<dbReference type="SUPFAM" id="SSF81321">
    <property type="entry name" value="Family A G protein-coupled receptor-like"/>
    <property type="match status" value="1"/>
</dbReference>
<keyword evidence="10" id="KW-1185">Reference proteome</keyword>
<evidence type="ECO:0000259" key="7">
    <source>
        <dbReference type="PROSITE" id="PS50262"/>
    </source>
</evidence>
<dbReference type="AlphaFoldDB" id="A0A5E4C8Z1"/>
<feature type="transmembrane region" description="Helical" evidence="6">
    <location>
        <begin position="59"/>
        <end position="81"/>
    </location>
</feature>
<evidence type="ECO:0000256" key="6">
    <source>
        <dbReference type="SAM" id="Phobius"/>
    </source>
</evidence>
<name>A0A5E4C8Z1_MARMO</name>
<organism evidence="9 10">
    <name type="scientific">Marmota monax</name>
    <name type="common">Woodchuck</name>
    <dbReference type="NCBI Taxonomy" id="9995"/>
    <lineage>
        <taxon>Eukaryota</taxon>
        <taxon>Metazoa</taxon>
        <taxon>Chordata</taxon>
        <taxon>Craniata</taxon>
        <taxon>Vertebrata</taxon>
        <taxon>Euteleostomi</taxon>
        <taxon>Mammalia</taxon>
        <taxon>Eutheria</taxon>
        <taxon>Euarchontoglires</taxon>
        <taxon>Glires</taxon>
        <taxon>Rodentia</taxon>
        <taxon>Sciuromorpha</taxon>
        <taxon>Sciuridae</taxon>
        <taxon>Xerinae</taxon>
        <taxon>Marmotini</taxon>
        <taxon>Marmota</taxon>
    </lineage>
</organism>
<dbReference type="PANTHER" id="PTHR26453">
    <property type="entry name" value="OLFACTORY RECEPTOR"/>
    <property type="match status" value="1"/>
</dbReference>
<gene>
    <name evidence="8" type="ORF">GHT09_000363</name>
    <name evidence="9" type="ORF">MONAX_5E020161</name>
</gene>
<evidence type="ECO:0000256" key="1">
    <source>
        <dbReference type="ARBA" id="ARBA00004141"/>
    </source>
</evidence>
<keyword evidence="5" id="KW-0675">Receptor</keyword>
<dbReference type="EMBL" id="CABDUW010001074">
    <property type="protein sequence ID" value="VTJ78407.1"/>
    <property type="molecule type" value="Genomic_DNA"/>
</dbReference>
<sequence>MGNCELVLLVMGDRRLHTPMYYFLCPLALVDAGFTTSVVRPLLTNLHGSALRLPRGGCMAQLCVSLALGSSECVLLVVMALSRYAVLASPRLCRALAGASWLGGLANSATQTALLAASPLCPTLQLDPFIYELPALLKLACGGSGRDTIRVPRPRGYTAGATHRHLSLLWRGGLSHQKHAVQRRPEESCGHVWAPT</sequence>
<dbReference type="InterPro" id="IPR000276">
    <property type="entry name" value="GPCR_Rhodpsn"/>
</dbReference>
<evidence type="ECO:0000256" key="3">
    <source>
        <dbReference type="ARBA" id="ARBA00022989"/>
    </source>
</evidence>
<feature type="domain" description="G-protein coupled receptors family 1 profile" evidence="7">
    <location>
        <begin position="2"/>
        <end position="90"/>
    </location>
</feature>
<dbReference type="Pfam" id="PF00001">
    <property type="entry name" value="7tm_1"/>
    <property type="match status" value="1"/>
</dbReference>
<dbReference type="PROSITE" id="PS50262">
    <property type="entry name" value="G_PROTEIN_RECEP_F1_2"/>
    <property type="match status" value="1"/>
</dbReference>
<keyword evidence="4 6" id="KW-0472">Membrane</keyword>
<evidence type="ECO:0000313" key="9">
    <source>
        <dbReference type="EMBL" id="VTJ78407.1"/>
    </source>
</evidence>
<dbReference type="InterPro" id="IPR017452">
    <property type="entry name" value="GPCR_Rhodpsn_7TM"/>
</dbReference>
<feature type="transmembrane region" description="Helical" evidence="6">
    <location>
        <begin position="21"/>
        <end position="39"/>
    </location>
</feature>
<accession>A0A5E4C8Z1</accession>